<reference evidence="1 2" key="2">
    <citation type="journal article" date="2022" name="Mol. Ecol. Resour.">
        <title>The genomes of chicory, endive, great burdock and yacon provide insights into Asteraceae paleo-polyploidization history and plant inulin production.</title>
        <authorList>
            <person name="Fan W."/>
            <person name="Wang S."/>
            <person name="Wang H."/>
            <person name="Wang A."/>
            <person name="Jiang F."/>
            <person name="Liu H."/>
            <person name="Zhao H."/>
            <person name="Xu D."/>
            <person name="Zhang Y."/>
        </authorList>
    </citation>
    <scope>NUCLEOTIDE SEQUENCE [LARGE SCALE GENOMIC DNA]</scope>
    <source>
        <strain evidence="2">cv. Yunnan</strain>
        <tissue evidence="1">Leaves</tissue>
    </source>
</reference>
<name>A0ACB9HM29_9ASTR</name>
<sequence length="147" mass="16875">MMRETVNGSKFNNDLPGDDLASCYRRFCGLPFLFSRLDISLGPSAISIEKPLNIPTIIQELQLPFPFNTLLSPSDIKRHMQDLLQQANKETKHVVNNGGENESITREIYHVIWKELNDHKELIAKDYEYVKKLLSTLQLVYPDNSKA</sequence>
<accession>A0ACB9HM29</accession>
<comment type="caution">
    <text evidence="1">The sequence shown here is derived from an EMBL/GenBank/DDBJ whole genome shotgun (WGS) entry which is preliminary data.</text>
</comment>
<gene>
    <name evidence="1" type="ORF">L1987_39515</name>
</gene>
<keyword evidence="2" id="KW-1185">Reference proteome</keyword>
<organism evidence="1 2">
    <name type="scientific">Smallanthus sonchifolius</name>
    <dbReference type="NCBI Taxonomy" id="185202"/>
    <lineage>
        <taxon>Eukaryota</taxon>
        <taxon>Viridiplantae</taxon>
        <taxon>Streptophyta</taxon>
        <taxon>Embryophyta</taxon>
        <taxon>Tracheophyta</taxon>
        <taxon>Spermatophyta</taxon>
        <taxon>Magnoliopsida</taxon>
        <taxon>eudicotyledons</taxon>
        <taxon>Gunneridae</taxon>
        <taxon>Pentapetalae</taxon>
        <taxon>asterids</taxon>
        <taxon>campanulids</taxon>
        <taxon>Asterales</taxon>
        <taxon>Asteraceae</taxon>
        <taxon>Asteroideae</taxon>
        <taxon>Heliantheae alliance</taxon>
        <taxon>Millerieae</taxon>
        <taxon>Smallanthus</taxon>
    </lineage>
</organism>
<evidence type="ECO:0000313" key="1">
    <source>
        <dbReference type="EMBL" id="KAI3796829.1"/>
    </source>
</evidence>
<evidence type="ECO:0000313" key="2">
    <source>
        <dbReference type="Proteomes" id="UP001056120"/>
    </source>
</evidence>
<reference evidence="2" key="1">
    <citation type="journal article" date="2022" name="Mol. Ecol. Resour.">
        <title>The genomes of chicory, endive, great burdock and yacon provide insights into Asteraceae palaeo-polyploidization history and plant inulin production.</title>
        <authorList>
            <person name="Fan W."/>
            <person name="Wang S."/>
            <person name="Wang H."/>
            <person name="Wang A."/>
            <person name="Jiang F."/>
            <person name="Liu H."/>
            <person name="Zhao H."/>
            <person name="Xu D."/>
            <person name="Zhang Y."/>
        </authorList>
    </citation>
    <scope>NUCLEOTIDE SEQUENCE [LARGE SCALE GENOMIC DNA]</scope>
    <source>
        <strain evidence="2">cv. Yunnan</strain>
    </source>
</reference>
<proteinExistence type="predicted"/>
<dbReference type="EMBL" id="CM042029">
    <property type="protein sequence ID" value="KAI3796829.1"/>
    <property type="molecule type" value="Genomic_DNA"/>
</dbReference>
<protein>
    <submittedName>
        <fullName evidence="1">Uncharacterized protein</fullName>
    </submittedName>
</protein>
<dbReference type="Proteomes" id="UP001056120">
    <property type="component" value="Linkage Group LG12"/>
</dbReference>